<name>A0A9P9JC02_9HYPO</name>
<evidence type="ECO:0000256" key="1">
    <source>
        <dbReference type="SAM" id="SignalP"/>
    </source>
</evidence>
<feature type="chain" id="PRO_5040252155" description="WD-like domain-containing protein" evidence="1">
    <location>
        <begin position="26"/>
        <end position="263"/>
    </location>
</feature>
<evidence type="ECO:0000313" key="4">
    <source>
        <dbReference type="Proteomes" id="UP000717696"/>
    </source>
</evidence>
<sequence>MANLYFFCILSAFTFGRNLFPLVSANYTNPLPLVERLFLDLPLQEVISNTSTMNVVEPWASMYVDAINDGRFGDAVWARYQILGNVENGIIEGANLTVLETIKEDAVEYKANTPEQYEEAVLFYANTSSADGHFDVINTILHISLEDMADHWARVSYGTRCSNGYLAFTTDCRSLINRMYHAKVLIGDIRAISNFGSCHLRVGPYHEGADLTYQAAYAAAILIENECTRETGCCGRQVVSGWSPRNSGHRKVCLSSKNEGCSG</sequence>
<comment type="caution">
    <text evidence="3">The sequence shown here is derived from an EMBL/GenBank/DDBJ whole genome shotgun (WGS) entry which is preliminary data.</text>
</comment>
<dbReference type="AlphaFoldDB" id="A0A9P9JC02"/>
<dbReference type="Pfam" id="PF20493">
    <property type="entry name" value="WD-like_fungi"/>
    <property type="match status" value="1"/>
</dbReference>
<dbReference type="OrthoDB" id="5100247at2759"/>
<dbReference type="InterPro" id="IPR046925">
    <property type="entry name" value="WD-like_fungi"/>
</dbReference>
<reference evidence="3" key="1">
    <citation type="journal article" date="2021" name="Nat. Commun.">
        <title>Genetic determinants of endophytism in the Arabidopsis root mycobiome.</title>
        <authorList>
            <person name="Mesny F."/>
            <person name="Miyauchi S."/>
            <person name="Thiergart T."/>
            <person name="Pickel B."/>
            <person name="Atanasova L."/>
            <person name="Karlsson M."/>
            <person name="Huettel B."/>
            <person name="Barry K.W."/>
            <person name="Haridas S."/>
            <person name="Chen C."/>
            <person name="Bauer D."/>
            <person name="Andreopoulos W."/>
            <person name="Pangilinan J."/>
            <person name="LaButti K."/>
            <person name="Riley R."/>
            <person name="Lipzen A."/>
            <person name="Clum A."/>
            <person name="Drula E."/>
            <person name="Henrissat B."/>
            <person name="Kohler A."/>
            <person name="Grigoriev I.V."/>
            <person name="Martin F.M."/>
            <person name="Hacquard S."/>
        </authorList>
    </citation>
    <scope>NUCLEOTIDE SEQUENCE</scope>
    <source>
        <strain evidence="3">MPI-CAGE-AT-0021</strain>
    </source>
</reference>
<dbReference type="EMBL" id="JAGMUU010000006">
    <property type="protein sequence ID" value="KAH7150530.1"/>
    <property type="molecule type" value="Genomic_DNA"/>
</dbReference>
<keyword evidence="4" id="KW-1185">Reference proteome</keyword>
<feature type="domain" description="WD-like" evidence="2">
    <location>
        <begin position="53"/>
        <end position="261"/>
    </location>
</feature>
<accession>A0A9P9JC02</accession>
<evidence type="ECO:0000313" key="3">
    <source>
        <dbReference type="EMBL" id="KAH7150530.1"/>
    </source>
</evidence>
<organism evidence="3 4">
    <name type="scientific">Dactylonectria estremocensis</name>
    <dbReference type="NCBI Taxonomy" id="1079267"/>
    <lineage>
        <taxon>Eukaryota</taxon>
        <taxon>Fungi</taxon>
        <taxon>Dikarya</taxon>
        <taxon>Ascomycota</taxon>
        <taxon>Pezizomycotina</taxon>
        <taxon>Sordariomycetes</taxon>
        <taxon>Hypocreomycetidae</taxon>
        <taxon>Hypocreales</taxon>
        <taxon>Nectriaceae</taxon>
        <taxon>Dactylonectria</taxon>
    </lineage>
</organism>
<keyword evidence="1" id="KW-0732">Signal</keyword>
<proteinExistence type="predicted"/>
<protein>
    <recommendedName>
        <fullName evidence="2">WD-like domain-containing protein</fullName>
    </recommendedName>
</protein>
<feature type="signal peptide" evidence="1">
    <location>
        <begin position="1"/>
        <end position="25"/>
    </location>
</feature>
<evidence type="ECO:0000259" key="2">
    <source>
        <dbReference type="Pfam" id="PF20493"/>
    </source>
</evidence>
<gene>
    <name evidence="3" type="ORF">B0J13DRAFT_550330</name>
</gene>
<dbReference type="Proteomes" id="UP000717696">
    <property type="component" value="Unassembled WGS sequence"/>
</dbReference>